<keyword evidence="1" id="KW-1133">Transmembrane helix</keyword>
<sequence length="156" mass="18233">MLQQPTSRLVLLPIFFALQLAAWIQHNVLHLPLHVLDPGSQPRYSVIMTHLLPSAAWWWGRYFAILRAIYYDVLGHYPSFYKTHLGMLATTTEQTRRFNFEVSYLFLVPVDYANAILFCHLFVRRFQCSLFLLGAIPILFGYFCEVGCHRTEVAFF</sequence>
<evidence type="ECO:0000256" key="1">
    <source>
        <dbReference type="SAM" id="Phobius"/>
    </source>
</evidence>
<name>A0A182KI72_9DIPT</name>
<protein>
    <submittedName>
        <fullName evidence="2">Uncharacterized protein</fullName>
    </submittedName>
</protein>
<proteinExistence type="predicted"/>
<evidence type="ECO:0000313" key="2">
    <source>
        <dbReference type="EnsemblMetazoa" id="ACHR014164-PA"/>
    </source>
</evidence>
<dbReference type="AlphaFoldDB" id="A0A182KI72"/>
<keyword evidence="1" id="KW-0812">Transmembrane</keyword>
<dbReference type="EnsemblMetazoa" id="ACHR014164-RA">
    <property type="protein sequence ID" value="ACHR014164-PA"/>
    <property type="gene ID" value="ACHR014164"/>
</dbReference>
<feature type="transmembrane region" description="Helical" evidence="1">
    <location>
        <begin position="129"/>
        <end position="148"/>
    </location>
</feature>
<organism evidence="2 3">
    <name type="scientific">Anopheles christyi</name>
    <dbReference type="NCBI Taxonomy" id="43041"/>
    <lineage>
        <taxon>Eukaryota</taxon>
        <taxon>Metazoa</taxon>
        <taxon>Ecdysozoa</taxon>
        <taxon>Arthropoda</taxon>
        <taxon>Hexapoda</taxon>
        <taxon>Insecta</taxon>
        <taxon>Pterygota</taxon>
        <taxon>Neoptera</taxon>
        <taxon>Endopterygota</taxon>
        <taxon>Diptera</taxon>
        <taxon>Nematocera</taxon>
        <taxon>Culicoidea</taxon>
        <taxon>Culicidae</taxon>
        <taxon>Anophelinae</taxon>
        <taxon>Anopheles</taxon>
    </lineage>
</organism>
<dbReference type="Proteomes" id="UP000075881">
    <property type="component" value="Unassembled WGS sequence"/>
</dbReference>
<dbReference type="VEuPathDB" id="VectorBase:ACHR014164"/>
<keyword evidence="3" id="KW-1185">Reference proteome</keyword>
<feature type="transmembrane region" description="Helical" evidence="1">
    <location>
        <begin position="104"/>
        <end position="123"/>
    </location>
</feature>
<reference evidence="2" key="2">
    <citation type="submission" date="2020-05" db="UniProtKB">
        <authorList>
            <consortium name="EnsemblMetazoa"/>
        </authorList>
    </citation>
    <scope>IDENTIFICATION</scope>
    <source>
        <strain evidence="2">ACHKN1017</strain>
    </source>
</reference>
<evidence type="ECO:0000313" key="3">
    <source>
        <dbReference type="Proteomes" id="UP000075881"/>
    </source>
</evidence>
<feature type="transmembrane region" description="Helical" evidence="1">
    <location>
        <begin position="7"/>
        <end position="24"/>
    </location>
</feature>
<keyword evidence="1" id="KW-0472">Membrane</keyword>
<accession>A0A182KI72</accession>
<reference evidence="3" key="1">
    <citation type="submission" date="2013-03" db="EMBL/GenBank/DDBJ databases">
        <title>The Genome Sequence of Anopheles christyi ACHKN1017.</title>
        <authorList>
            <consortium name="The Broad Institute Genomics Platform"/>
            <person name="Neafsey D.E."/>
            <person name="Besansky N."/>
            <person name="Walker B."/>
            <person name="Young S.K."/>
            <person name="Zeng Q."/>
            <person name="Gargeya S."/>
            <person name="Fitzgerald M."/>
            <person name="Haas B."/>
            <person name="Abouelleil A."/>
            <person name="Allen A.W."/>
            <person name="Alvarado L."/>
            <person name="Arachchi H.M."/>
            <person name="Berlin A.M."/>
            <person name="Chapman S.B."/>
            <person name="Gainer-Dewar J."/>
            <person name="Goldberg J."/>
            <person name="Griggs A."/>
            <person name="Gujja S."/>
            <person name="Hansen M."/>
            <person name="Howarth C."/>
            <person name="Imamovic A."/>
            <person name="Ireland A."/>
            <person name="Larimer J."/>
            <person name="McCowan C."/>
            <person name="Murphy C."/>
            <person name="Pearson M."/>
            <person name="Poon T.W."/>
            <person name="Priest M."/>
            <person name="Roberts A."/>
            <person name="Saif S."/>
            <person name="Shea T."/>
            <person name="Sisk P."/>
            <person name="Sykes S."/>
            <person name="Wortman J."/>
            <person name="Nusbaum C."/>
            <person name="Birren B."/>
        </authorList>
    </citation>
    <scope>NUCLEOTIDE SEQUENCE [LARGE SCALE GENOMIC DNA]</scope>
    <source>
        <strain evidence="3">ACHKN1017</strain>
    </source>
</reference>
<feature type="transmembrane region" description="Helical" evidence="1">
    <location>
        <begin position="44"/>
        <end position="60"/>
    </location>
</feature>